<gene>
    <name evidence="2" type="ORF">PF008_g6858</name>
</gene>
<evidence type="ECO:0000256" key="1">
    <source>
        <dbReference type="SAM" id="SignalP"/>
    </source>
</evidence>
<feature type="chain" id="PRO_5026181248" evidence="1">
    <location>
        <begin position="24"/>
        <end position="54"/>
    </location>
</feature>
<sequence>MCTSVGNAIWKMLIAVAPPLSVLLFVQQPVPGALLAVSGDGQVPRDCVDARRTA</sequence>
<dbReference type="EMBL" id="QXFY01000279">
    <property type="protein sequence ID" value="KAE9349541.1"/>
    <property type="molecule type" value="Genomic_DNA"/>
</dbReference>
<feature type="signal peptide" evidence="1">
    <location>
        <begin position="1"/>
        <end position="23"/>
    </location>
</feature>
<dbReference type="Proteomes" id="UP000486351">
    <property type="component" value="Unassembled WGS sequence"/>
</dbReference>
<organism evidence="2 3">
    <name type="scientific">Phytophthora fragariae</name>
    <dbReference type="NCBI Taxonomy" id="53985"/>
    <lineage>
        <taxon>Eukaryota</taxon>
        <taxon>Sar</taxon>
        <taxon>Stramenopiles</taxon>
        <taxon>Oomycota</taxon>
        <taxon>Peronosporomycetes</taxon>
        <taxon>Peronosporales</taxon>
        <taxon>Peronosporaceae</taxon>
        <taxon>Phytophthora</taxon>
    </lineage>
</organism>
<keyword evidence="1" id="KW-0732">Signal</keyword>
<proteinExistence type="predicted"/>
<comment type="caution">
    <text evidence="2">The sequence shown here is derived from an EMBL/GenBank/DDBJ whole genome shotgun (WGS) entry which is preliminary data.</text>
</comment>
<dbReference type="AlphaFoldDB" id="A0A6G0S4V4"/>
<protein>
    <submittedName>
        <fullName evidence="2">Uncharacterized protein</fullName>
    </submittedName>
</protein>
<evidence type="ECO:0000313" key="2">
    <source>
        <dbReference type="EMBL" id="KAE9349541.1"/>
    </source>
</evidence>
<accession>A0A6G0S4V4</accession>
<evidence type="ECO:0000313" key="3">
    <source>
        <dbReference type="Proteomes" id="UP000486351"/>
    </source>
</evidence>
<reference evidence="2 3" key="1">
    <citation type="submission" date="2018-09" db="EMBL/GenBank/DDBJ databases">
        <title>Genomic investigation of the strawberry pathogen Phytophthora fragariae indicates pathogenicity is determined by transcriptional variation in three key races.</title>
        <authorList>
            <person name="Adams T.M."/>
            <person name="Armitage A.D."/>
            <person name="Sobczyk M.K."/>
            <person name="Bates H.J."/>
            <person name="Dunwell J.M."/>
            <person name="Nellist C.F."/>
            <person name="Harrison R.J."/>
        </authorList>
    </citation>
    <scope>NUCLEOTIDE SEQUENCE [LARGE SCALE GENOMIC DNA]</scope>
    <source>
        <strain evidence="2 3">NOV-77</strain>
    </source>
</reference>
<name>A0A6G0S4V4_9STRA</name>